<comment type="caution">
    <text evidence="11">The sequence shown here is derived from an EMBL/GenBank/DDBJ whole genome shotgun (WGS) entry which is preliminary data.</text>
</comment>
<comment type="similarity">
    <text evidence="5">Belongs to the protein-tyrosine phosphatase family. Atypical dual-specificity phosphatase Siw14-like subfamily.</text>
</comment>
<dbReference type="GO" id="GO:0005737">
    <property type="term" value="C:cytoplasm"/>
    <property type="evidence" value="ECO:0007669"/>
    <property type="project" value="UniProtKB-SubCell"/>
</dbReference>
<dbReference type="GO" id="GO:0052840">
    <property type="term" value="F:inositol diphosphate tetrakisphosphate diphosphatase activity"/>
    <property type="evidence" value="ECO:0007669"/>
    <property type="project" value="TreeGrafter"/>
</dbReference>
<dbReference type="RefSeq" id="XP_062634546.1">
    <property type="nucleotide sequence ID" value="XM_062781703.1"/>
</dbReference>
<dbReference type="InterPro" id="IPR000387">
    <property type="entry name" value="Tyr_Pase_dom"/>
</dbReference>
<dbReference type="Gene3D" id="3.90.190.10">
    <property type="entry name" value="Protein tyrosine phosphatase superfamily"/>
    <property type="match status" value="1"/>
</dbReference>
<dbReference type="EMBL" id="MU853616">
    <property type="protein sequence ID" value="KAK4141175.1"/>
    <property type="molecule type" value="Genomic_DNA"/>
</dbReference>
<dbReference type="FunFam" id="3.90.190.10:FF:000035">
    <property type="entry name" value="Tyrosine phosphatase, putative"/>
    <property type="match status" value="1"/>
</dbReference>
<sequence length="317" mass="35293">MFGLDNVVFPRSTKYDHEDMESQVGLYPAMQTTRKGELGSDGEGNTTSTSSSTTHSSQSSLESSPIIRPVDIQLELDNLELGVPMKDAFYPPWSHPTPVPSMLELASRLPAGSRPGNFGIVAPGVFRSSFPQSDDYSFIEGLKLKTVVTLVQKEFPQGYVGFLDKNGIQHKVFDMKGTKKEEILVETMKSILRVVLDRRNHPLLIHCNHGRHRTGCVIGVIRKVSGWSLNNVLTEYNAYAAPKARECDVKYLTNFETASMSTIFRDHDNLPSRAYGFFRALLFTAVVLIVWRLAGFHLPTDGVGVADRPERDAKSDE</sequence>
<name>A0AAN6UY51_9PEZI</name>
<dbReference type="InterPro" id="IPR029021">
    <property type="entry name" value="Prot-tyrosine_phosphatase-like"/>
</dbReference>
<evidence type="ECO:0000256" key="3">
    <source>
        <dbReference type="ARBA" id="ARBA00022490"/>
    </source>
</evidence>
<dbReference type="PROSITE" id="PS00383">
    <property type="entry name" value="TYR_PHOSPHATASE_1"/>
    <property type="match status" value="1"/>
</dbReference>
<keyword evidence="3" id="KW-0963">Cytoplasm</keyword>
<keyword evidence="4" id="KW-0378">Hydrolase</keyword>
<gene>
    <name evidence="11" type="ORF">C8A04DRAFT_31273</name>
</gene>
<comment type="catalytic activity">
    <reaction evidence="6">
        <text>5-diphospho-1D-myo-inositol 1,2,3,4,6-pentakisphosphate + H2O = 1D-myo-inositol hexakisphosphate + phosphate + H(+)</text>
        <dbReference type="Rhea" id="RHEA:22384"/>
        <dbReference type="ChEBI" id="CHEBI:15377"/>
        <dbReference type="ChEBI" id="CHEBI:15378"/>
        <dbReference type="ChEBI" id="CHEBI:43474"/>
        <dbReference type="ChEBI" id="CHEBI:58130"/>
        <dbReference type="ChEBI" id="CHEBI:58628"/>
        <dbReference type="EC" id="3.6.1.52"/>
    </reaction>
    <physiologicalReaction direction="left-to-right" evidence="6">
        <dbReference type="Rhea" id="RHEA:22385"/>
    </physiologicalReaction>
</comment>
<comment type="catalytic activity">
    <reaction evidence="7">
        <text>1,5-bis(diphospho)-1D-myo-inositol 2,3,4,6-tetrakisphosphate + H2O = 1-diphospho-1D-myo-inositol 2,3,4,5,6-pentakisphosphate + phosphate + 2 H(+)</text>
        <dbReference type="Rhea" id="RHEA:79699"/>
        <dbReference type="ChEBI" id="CHEBI:15377"/>
        <dbReference type="ChEBI" id="CHEBI:15378"/>
        <dbReference type="ChEBI" id="CHEBI:43474"/>
        <dbReference type="ChEBI" id="CHEBI:74946"/>
        <dbReference type="ChEBI" id="CHEBI:77983"/>
        <dbReference type="EC" id="3.6.1.52"/>
    </reaction>
    <physiologicalReaction direction="left-to-right" evidence="7">
        <dbReference type="Rhea" id="RHEA:79700"/>
    </physiologicalReaction>
</comment>
<evidence type="ECO:0000256" key="4">
    <source>
        <dbReference type="ARBA" id="ARBA00022801"/>
    </source>
</evidence>
<dbReference type="GO" id="GO:0016791">
    <property type="term" value="F:phosphatase activity"/>
    <property type="evidence" value="ECO:0007669"/>
    <property type="project" value="TreeGrafter"/>
</dbReference>
<proteinExistence type="inferred from homology"/>
<dbReference type="InterPro" id="IPR020422">
    <property type="entry name" value="TYR_PHOSPHATASE_DUAL_dom"/>
</dbReference>
<dbReference type="GeneID" id="87818316"/>
<feature type="compositionally biased region" description="Low complexity" evidence="8">
    <location>
        <begin position="46"/>
        <end position="64"/>
    </location>
</feature>
<reference evidence="11" key="2">
    <citation type="submission" date="2023-05" db="EMBL/GenBank/DDBJ databases">
        <authorList>
            <consortium name="Lawrence Berkeley National Laboratory"/>
            <person name="Steindorff A."/>
            <person name="Hensen N."/>
            <person name="Bonometti L."/>
            <person name="Westerberg I."/>
            <person name="Brannstrom I.O."/>
            <person name="Guillou S."/>
            <person name="Cros-Aarteil S."/>
            <person name="Calhoun S."/>
            <person name="Haridas S."/>
            <person name="Kuo A."/>
            <person name="Mondo S."/>
            <person name="Pangilinan J."/>
            <person name="Riley R."/>
            <person name="Labutti K."/>
            <person name="Andreopoulos B."/>
            <person name="Lipzen A."/>
            <person name="Chen C."/>
            <person name="Yanf M."/>
            <person name="Daum C."/>
            <person name="Ng V."/>
            <person name="Clum A."/>
            <person name="Ohm R."/>
            <person name="Martin F."/>
            <person name="Silar P."/>
            <person name="Natvig D."/>
            <person name="Lalanne C."/>
            <person name="Gautier V."/>
            <person name="Ament-Velasquez S.L."/>
            <person name="Kruys A."/>
            <person name="Hutchinson M.I."/>
            <person name="Powell A.J."/>
            <person name="Barry K."/>
            <person name="Miller A.N."/>
            <person name="Grigoriev I.V."/>
            <person name="Debuchy R."/>
            <person name="Gladieux P."/>
            <person name="Thoren M.H."/>
            <person name="Johannesson H."/>
        </authorList>
    </citation>
    <scope>NUCLEOTIDE SEQUENCE</scope>
    <source>
        <strain evidence="11">CBS 141.50</strain>
    </source>
</reference>
<feature type="domain" description="Tyrosine-protein phosphatase" evidence="9">
    <location>
        <begin position="117"/>
        <end position="268"/>
    </location>
</feature>
<dbReference type="PROSITE" id="PS50056">
    <property type="entry name" value="TYR_PHOSPHATASE_2"/>
    <property type="match status" value="1"/>
</dbReference>
<evidence type="ECO:0000259" key="9">
    <source>
        <dbReference type="PROSITE" id="PS50054"/>
    </source>
</evidence>
<evidence type="ECO:0000256" key="6">
    <source>
        <dbReference type="ARBA" id="ARBA00047342"/>
    </source>
</evidence>
<evidence type="ECO:0000259" key="10">
    <source>
        <dbReference type="PROSITE" id="PS50056"/>
    </source>
</evidence>
<dbReference type="Pfam" id="PF03162">
    <property type="entry name" value="Y_phosphatase2"/>
    <property type="match status" value="1"/>
</dbReference>
<reference evidence="11" key="1">
    <citation type="journal article" date="2023" name="Mol. Phylogenet. Evol.">
        <title>Genome-scale phylogeny and comparative genomics of the fungal order Sordariales.</title>
        <authorList>
            <person name="Hensen N."/>
            <person name="Bonometti L."/>
            <person name="Westerberg I."/>
            <person name="Brannstrom I.O."/>
            <person name="Guillou S."/>
            <person name="Cros-Aarteil S."/>
            <person name="Calhoun S."/>
            <person name="Haridas S."/>
            <person name="Kuo A."/>
            <person name="Mondo S."/>
            <person name="Pangilinan J."/>
            <person name="Riley R."/>
            <person name="LaButti K."/>
            <person name="Andreopoulos B."/>
            <person name="Lipzen A."/>
            <person name="Chen C."/>
            <person name="Yan M."/>
            <person name="Daum C."/>
            <person name="Ng V."/>
            <person name="Clum A."/>
            <person name="Steindorff A."/>
            <person name="Ohm R.A."/>
            <person name="Martin F."/>
            <person name="Silar P."/>
            <person name="Natvig D.O."/>
            <person name="Lalanne C."/>
            <person name="Gautier V."/>
            <person name="Ament-Velasquez S.L."/>
            <person name="Kruys A."/>
            <person name="Hutchinson M.I."/>
            <person name="Powell A.J."/>
            <person name="Barry K."/>
            <person name="Miller A.N."/>
            <person name="Grigoriev I.V."/>
            <person name="Debuchy R."/>
            <person name="Gladieux P."/>
            <person name="Hiltunen Thoren M."/>
            <person name="Johannesson H."/>
        </authorList>
    </citation>
    <scope>NUCLEOTIDE SEQUENCE</scope>
    <source>
        <strain evidence="11">CBS 141.50</strain>
    </source>
</reference>
<evidence type="ECO:0000256" key="2">
    <source>
        <dbReference type="ARBA" id="ARBA00012527"/>
    </source>
</evidence>
<evidence type="ECO:0000256" key="8">
    <source>
        <dbReference type="SAM" id="MobiDB-lite"/>
    </source>
</evidence>
<comment type="subcellular location">
    <subcellularLocation>
        <location evidence="1">Cytoplasm</location>
    </subcellularLocation>
</comment>
<dbReference type="InterPro" id="IPR004861">
    <property type="entry name" value="Siw14-like"/>
</dbReference>
<dbReference type="Proteomes" id="UP001302676">
    <property type="component" value="Unassembled WGS sequence"/>
</dbReference>
<evidence type="ECO:0000313" key="11">
    <source>
        <dbReference type="EMBL" id="KAK4141175.1"/>
    </source>
</evidence>
<dbReference type="SUPFAM" id="SSF52799">
    <property type="entry name" value="(Phosphotyrosine protein) phosphatases II"/>
    <property type="match status" value="1"/>
</dbReference>
<dbReference type="InterPro" id="IPR016130">
    <property type="entry name" value="Tyr_Pase_AS"/>
</dbReference>
<dbReference type="PANTHER" id="PTHR31126">
    <property type="entry name" value="TYROSINE-PROTEIN PHOSPHATASE"/>
    <property type="match status" value="1"/>
</dbReference>
<protein>
    <recommendedName>
        <fullName evidence="2">diphosphoinositol-polyphosphate diphosphatase</fullName>
        <ecNumber evidence="2">3.6.1.52</ecNumber>
    </recommendedName>
</protein>
<dbReference type="PANTHER" id="PTHR31126:SF48">
    <property type="entry name" value="INOSITOL PHOSPHATASE SIW14"/>
    <property type="match status" value="1"/>
</dbReference>
<evidence type="ECO:0000313" key="12">
    <source>
        <dbReference type="Proteomes" id="UP001302676"/>
    </source>
</evidence>
<evidence type="ECO:0000256" key="1">
    <source>
        <dbReference type="ARBA" id="ARBA00004496"/>
    </source>
</evidence>
<feature type="domain" description="Tyrosine specific protein phosphatases" evidence="10">
    <location>
        <begin position="182"/>
        <end position="220"/>
    </location>
</feature>
<organism evidence="11 12">
    <name type="scientific">Dichotomopilus funicola</name>
    <dbReference type="NCBI Taxonomy" id="1934379"/>
    <lineage>
        <taxon>Eukaryota</taxon>
        <taxon>Fungi</taxon>
        <taxon>Dikarya</taxon>
        <taxon>Ascomycota</taxon>
        <taxon>Pezizomycotina</taxon>
        <taxon>Sordariomycetes</taxon>
        <taxon>Sordariomycetidae</taxon>
        <taxon>Sordariales</taxon>
        <taxon>Chaetomiaceae</taxon>
        <taxon>Dichotomopilus</taxon>
    </lineage>
</organism>
<accession>A0AAN6UY51</accession>
<dbReference type="EC" id="3.6.1.52" evidence="2"/>
<dbReference type="PROSITE" id="PS50054">
    <property type="entry name" value="TYR_PHOSPHATASE_DUAL"/>
    <property type="match status" value="1"/>
</dbReference>
<evidence type="ECO:0000256" key="5">
    <source>
        <dbReference type="ARBA" id="ARBA00044949"/>
    </source>
</evidence>
<dbReference type="AlphaFoldDB" id="A0AAN6UY51"/>
<feature type="region of interest" description="Disordered" evidence="8">
    <location>
        <begin position="33"/>
        <end position="64"/>
    </location>
</feature>
<keyword evidence="12" id="KW-1185">Reference proteome</keyword>
<evidence type="ECO:0000256" key="7">
    <source>
        <dbReference type="ARBA" id="ARBA00047927"/>
    </source>
</evidence>